<sequence>MEQREMEQREMEQQKLERRALYGGAMSMDLPAGMVDVSRFREVPDNQEVFADDGDRSVIVEILESVDVQGHDALRWHFAQVAELNEARQEQKQQPPLCAEDLRLDAGGEACVLAAEQRVAKFNERAANRVWLAMALLRVPDHAADVLVTMNWPLALDPASSSAGPGSGSGSGSAAGGAPQPEAAPSLALFKQMVRSLAINDYGLFP</sequence>
<dbReference type="Pfam" id="PF04603">
    <property type="entry name" value="Mog1"/>
    <property type="match status" value="1"/>
</dbReference>
<dbReference type="GO" id="GO:0005634">
    <property type="term" value="C:nucleus"/>
    <property type="evidence" value="ECO:0007669"/>
    <property type="project" value="TreeGrafter"/>
</dbReference>
<keyword evidence="3" id="KW-0653">Protein transport</keyword>
<dbReference type="EMBL" id="JANBUL010000357">
    <property type="protein sequence ID" value="KAJ2776494.1"/>
    <property type="molecule type" value="Genomic_DNA"/>
</dbReference>
<evidence type="ECO:0000256" key="1">
    <source>
        <dbReference type="ARBA" id="ARBA00010307"/>
    </source>
</evidence>
<gene>
    <name evidence="5" type="ORF">H4R18_005643</name>
</gene>
<feature type="region of interest" description="Disordered" evidence="4">
    <location>
        <begin position="159"/>
        <end position="181"/>
    </location>
</feature>
<feature type="compositionally biased region" description="Gly residues" evidence="4">
    <location>
        <begin position="165"/>
        <end position="175"/>
    </location>
</feature>
<dbReference type="Proteomes" id="UP001140217">
    <property type="component" value="Unassembled WGS sequence"/>
</dbReference>
<dbReference type="InterPro" id="IPR007681">
    <property type="entry name" value="Mog1"/>
</dbReference>
<comment type="caution">
    <text evidence="5">The sequence shown here is derived from an EMBL/GenBank/DDBJ whole genome shotgun (WGS) entry which is preliminary data.</text>
</comment>
<keyword evidence="6" id="KW-1185">Reference proteome</keyword>
<dbReference type="SUPFAM" id="SSF55724">
    <property type="entry name" value="Mog1p/PsbP-like"/>
    <property type="match status" value="1"/>
</dbReference>
<evidence type="ECO:0000313" key="6">
    <source>
        <dbReference type="Proteomes" id="UP001140217"/>
    </source>
</evidence>
<reference evidence="5" key="1">
    <citation type="submission" date="2022-07" db="EMBL/GenBank/DDBJ databases">
        <title>Phylogenomic reconstructions and comparative analyses of Kickxellomycotina fungi.</title>
        <authorList>
            <person name="Reynolds N.K."/>
            <person name="Stajich J.E."/>
            <person name="Barry K."/>
            <person name="Grigoriev I.V."/>
            <person name="Crous P."/>
            <person name="Smith M.E."/>
        </authorList>
    </citation>
    <scope>NUCLEOTIDE SEQUENCE</scope>
    <source>
        <strain evidence="5">NBRC 105414</strain>
    </source>
</reference>
<name>A0A9W8H8H5_9FUNG</name>
<proteinExistence type="inferred from homology"/>
<protein>
    <recommendedName>
        <fullName evidence="7">Mog1p/PsbP-like protein</fullName>
    </recommendedName>
</protein>
<evidence type="ECO:0008006" key="7">
    <source>
        <dbReference type="Google" id="ProtNLM"/>
    </source>
</evidence>
<comment type="similarity">
    <text evidence="1">Belongs to the MOG1 family.</text>
</comment>
<keyword evidence="2" id="KW-0813">Transport</keyword>
<dbReference type="InterPro" id="IPR016123">
    <property type="entry name" value="Mog1/PsbP_a/b/a-sand"/>
</dbReference>
<dbReference type="GO" id="GO:0005085">
    <property type="term" value="F:guanyl-nucleotide exchange factor activity"/>
    <property type="evidence" value="ECO:0007669"/>
    <property type="project" value="TreeGrafter"/>
</dbReference>
<dbReference type="Gene3D" id="3.40.1000.10">
    <property type="entry name" value="Mog1/PsbP, alpha/beta/alpha sandwich"/>
    <property type="match status" value="1"/>
</dbReference>
<dbReference type="GO" id="GO:0006606">
    <property type="term" value="P:protein import into nucleus"/>
    <property type="evidence" value="ECO:0007669"/>
    <property type="project" value="TreeGrafter"/>
</dbReference>
<evidence type="ECO:0000256" key="3">
    <source>
        <dbReference type="ARBA" id="ARBA00022927"/>
    </source>
</evidence>
<dbReference type="PANTHER" id="PTHR15837">
    <property type="entry name" value="RAN GUANINE NUCLEOTIDE RELEASE FACTOR"/>
    <property type="match status" value="1"/>
</dbReference>
<accession>A0A9W8H8H5</accession>
<evidence type="ECO:0000256" key="2">
    <source>
        <dbReference type="ARBA" id="ARBA00022448"/>
    </source>
</evidence>
<dbReference type="OrthoDB" id="10255285at2759"/>
<evidence type="ECO:0000256" key="4">
    <source>
        <dbReference type="SAM" id="MobiDB-lite"/>
    </source>
</evidence>
<dbReference type="AlphaFoldDB" id="A0A9W8H8H5"/>
<dbReference type="PANTHER" id="PTHR15837:SF0">
    <property type="entry name" value="RAN GUANINE NUCLEOTIDE RELEASE FACTOR"/>
    <property type="match status" value="1"/>
</dbReference>
<evidence type="ECO:0000313" key="5">
    <source>
        <dbReference type="EMBL" id="KAJ2776494.1"/>
    </source>
</evidence>
<dbReference type="GO" id="GO:0031267">
    <property type="term" value="F:small GTPase binding"/>
    <property type="evidence" value="ECO:0007669"/>
    <property type="project" value="TreeGrafter"/>
</dbReference>
<organism evidence="5 6">
    <name type="scientific">Coemansia javaensis</name>
    <dbReference type="NCBI Taxonomy" id="2761396"/>
    <lineage>
        <taxon>Eukaryota</taxon>
        <taxon>Fungi</taxon>
        <taxon>Fungi incertae sedis</taxon>
        <taxon>Zoopagomycota</taxon>
        <taxon>Kickxellomycotina</taxon>
        <taxon>Kickxellomycetes</taxon>
        <taxon>Kickxellales</taxon>
        <taxon>Kickxellaceae</taxon>
        <taxon>Coemansia</taxon>
    </lineage>
</organism>